<organism evidence="1 2">
    <name type="scientific">Dryococelus australis</name>
    <dbReference type="NCBI Taxonomy" id="614101"/>
    <lineage>
        <taxon>Eukaryota</taxon>
        <taxon>Metazoa</taxon>
        <taxon>Ecdysozoa</taxon>
        <taxon>Arthropoda</taxon>
        <taxon>Hexapoda</taxon>
        <taxon>Insecta</taxon>
        <taxon>Pterygota</taxon>
        <taxon>Neoptera</taxon>
        <taxon>Polyneoptera</taxon>
        <taxon>Phasmatodea</taxon>
        <taxon>Verophasmatodea</taxon>
        <taxon>Anareolatae</taxon>
        <taxon>Phasmatidae</taxon>
        <taxon>Eurycanthinae</taxon>
        <taxon>Dryococelus</taxon>
    </lineage>
</organism>
<keyword evidence="2" id="KW-1185">Reference proteome</keyword>
<name>A0ABQ9HMJ0_9NEOP</name>
<accession>A0ABQ9HMJ0</accession>
<comment type="caution">
    <text evidence="1">The sequence shown here is derived from an EMBL/GenBank/DDBJ whole genome shotgun (WGS) entry which is preliminary data.</text>
</comment>
<reference evidence="1 2" key="1">
    <citation type="submission" date="2023-02" db="EMBL/GenBank/DDBJ databases">
        <title>LHISI_Scaffold_Assembly.</title>
        <authorList>
            <person name="Stuart O.P."/>
            <person name="Cleave R."/>
            <person name="Magrath M.J.L."/>
            <person name="Mikheyev A.S."/>
        </authorList>
    </citation>
    <scope>NUCLEOTIDE SEQUENCE [LARGE SCALE GENOMIC DNA]</scope>
    <source>
        <strain evidence="1">Daus_M_001</strain>
        <tissue evidence="1">Leg muscle</tissue>
    </source>
</reference>
<evidence type="ECO:0000313" key="2">
    <source>
        <dbReference type="Proteomes" id="UP001159363"/>
    </source>
</evidence>
<evidence type="ECO:0000313" key="1">
    <source>
        <dbReference type="EMBL" id="KAJ8885601.1"/>
    </source>
</evidence>
<dbReference type="Proteomes" id="UP001159363">
    <property type="component" value="Chromosome X"/>
</dbReference>
<protein>
    <submittedName>
        <fullName evidence="1">Uncharacterized protein</fullName>
    </submittedName>
</protein>
<sequence>MLYQIPKECSMHMRLLFIILHKKAKFCNQEVCLTVLFTANAAGMLPQSMIIFQYELYHKTGELDDQNQVRCVDLHSMSTWPTYSRHGWTRTIFHDQSYFL</sequence>
<gene>
    <name evidence="1" type="ORF">PR048_011799</name>
</gene>
<proteinExistence type="predicted"/>
<dbReference type="EMBL" id="JARBHB010000004">
    <property type="protein sequence ID" value="KAJ8885601.1"/>
    <property type="molecule type" value="Genomic_DNA"/>
</dbReference>